<name>A0A0E9VC38_ANGAN</name>
<sequence>MDVNTLKLKLTVSTLTAYHCFIQIQCAGYRA</sequence>
<reference evidence="1" key="2">
    <citation type="journal article" date="2015" name="Fish Shellfish Immunol.">
        <title>Early steps in the European eel (Anguilla anguilla)-Vibrio vulnificus interaction in the gills: Role of the RtxA13 toxin.</title>
        <authorList>
            <person name="Callol A."/>
            <person name="Pajuelo D."/>
            <person name="Ebbesson L."/>
            <person name="Teles M."/>
            <person name="MacKenzie S."/>
            <person name="Amaro C."/>
        </authorList>
    </citation>
    <scope>NUCLEOTIDE SEQUENCE</scope>
</reference>
<dbReference type="EMBL" id="GBXM01032898">
    <property type="protein sequence ID" value="JAH75679.1"/>
    <property type="molecule type" value="Transcribed_RNA"/>
</dbReference>
<organism evidence="1">
    <name type="scientific">Anguilla anguilla</name>
    <name type="common">European freshwater eel</name>
    <name type="synonym">Muraena anguilla</name>
    <dbReference type="NCBI Taxonomy" id="7936"/>
    <lineage>
        <taxon>Eukaryota</taxon>
        <taxon>Metazoa</taxon>
        <taxon>Chordata</taxon>
        <taxon>Craniata</taxon>
        <taxon>Vertebrata</taxon>
        <taxon>Euteleostomi</taxon>
        <taxon>Actinopterygii</taxon>
        <taxon>Neopterygii</taxon>
        <taxon>Teleostei</taxon>
        <taxon>Anguilliformes</taxon>
        <taxon>Anguillidae</taxon>
        <taxon>Anguilla</taxon>
    </lineage>
</organism>
<proteinExistence type="predicted"/>
<evidence type="ECO:0000313" key="1">
    <source>
        <dbReference type="EMBL" id="JAH75679.1"/>
    </source>
</evidence>
<accession>A0A0E9VC38</accession>
<reference evidence="1" key="1">
    <citation type="submission" date="2014-11" db="EMBL/GenBank/DDBJ databases">
        <authorList>
            <person name="Amaro Gonzalez C."/>
        </authorList>
    </citation>
    <scope>NUCLEOTIDE SEQUENCE</scope>
</reference>
<protein>
    <submittedName>
        <fullName evidence="1">Uncharacterized protein</fullName>
    </submittedName>
</protein>
<dbReference type="AlphaFoldDB" id="A0A0E9VC38"/>